<dbReference type="AlphaFoldDB" id="D8JPL1"/>
<name>D8JPL1_HYPDA</name>
<dbReference type="RefSeq" id="WP_013214121.1">
    <property type="nucleotide sequence ID" value="NC_014313.1"/>
</dbReference>
<reference evidence="2" key="1">
    <citation type="journal article" date="2011" name="J. Bacteriol.">
        <title>Genome sequences of eight morphologically diverse alphaproteobacteria.</title>
        <authorList>
            <consortium name="US DOE Joint Genome Institute"/>
            <person name="Brown P.J."/>
            <person name="Kysela D.T."/>
            <person name="Buechlein A."/>
            <person name="Hemmerich C."/>
            <person name="Brun Y.V."/>
        </authorList>
    </citation>
    <scope>NUCLEOTIDE SEQUENCE [LARGE SCALE GENOMIC DNA]</scope>
    <source>
        <strain evidence="2">ATCC 51888 / DSM 1869 / NCIB 11706 / TK 0415</strain>
    </source>
</reference>
<gene>
    <name evidence="1" type="ordered locus">Hden_0075</name>
</gene>
<proteinExistence type="predicted"/>
<dbReference type="EMBL" id="CP002083">
    <property type="protein sequence ID" value="ADJ21902.1"/>
    <property type="molecule type" value="Genomic_DNA"/>
</dbReference>
<dbReference type="KEGG" id="hdn:Hden_0075"/>
<dbReference type="HOGENOM" id="CLU_106681_1_0_5"/>
<dbReference type="InterPro" id="IPR018912">
    <property type="entry name" value="DUF2478"/>
</dbReference>
<evidence type="ECO:0000313" key="1">
    <source>
        <dbReference type="EMBL" id="ADJ21902.1"/>
    </source>
</evidence>
<organism evidence="1 2">
    <name type="scientific">Hyphomicrobium denitrificans (strain ATCC 51888 / DSM 1869 / NCIMB 11706 / TK 0415)</name>
    <dbReference type="NCBI Taxonomy" id="582899"/>
    <lineage>
        <taxon>Bacteria</taxon>
        <taxon>Pseudomonadati</taxon>
        <taxon>Pseudomonadota</taxon>
        <taxon>Alphaproteobacteria</taxon>
        <taxon>Hyphomicrobiales</taxon>
        <taxon>Hyphomicrobiaceae</taxon>
        <taxon>Hyphomicrobium</taxon>
    </lineage>
</organism>
<sequence length="176" mass="18626">MTPATSSIATVVGADDPTIQALFADAASRWRAAGLNVIGLIAETHGLENRVCRAGYLRDVVSGKAFSIYVETPRAETSCHLDTDGVETACAELLKQIADCDIVVLSKFGKLEAERGGLAPAFDAAIEAGKPVLTTVSQRHRKSWTGYTADGAVYLSPDEAALDQWRASVQKSATSL</sequence>
<accession>D8JPL1</accession>
<evidence type="ECO:0008006" key="3">
    <source>
        <dbReference type="Google" id="ProtNLM"/>
    </source>
</evidence>
<dbReference type="Proteomes" id="UP000002033">
    <property type="component" value="Chromosome"/>
</dbReference>
<keyword evidence="2" id="KW-1185">Reference proteome</keyword>
<evidence type="ECO:0000313" key="2">
    <source>
        <dbReference type="Proteomes" id="UP000002033"/>
    </source>
</evidence>
<dbReference type="eggNOG" id="COG2014">
    <property type="taxonomic scope" value="Bacteria"/>
</dbReference>
<dbReference type="OrthoDB" id="5918880at2"/>
<protein>
    <recommendedName>
        <fullName evidence="3">Molybdenum ABC transporter ATP-binding protein</fullName>
    </recommendedName>
</protein>
<dbReference type="Pfam" id="PF10649">
    <property type="entry name" value="DUF2478"/>
    <property type="match status" value="1"/>
</dbReference>